<reference evidence="1" key="1">
    <citation type="submission" date="2023-10" db="EMBL/GenBank/DDBJ databases">
        <title>Genome assemblies of two species of porcelain crab, Petrolisthes cinctipes and Petrolisthes manimaculis (Anomura: Porcellanidae).</title>
        <authorList>
            <person name="Angst P."/>
        </authorList>
    </citation>
    <scope>NUCLEOTIDE SEQUENCE</scope>
    <source>
        <strain evidence="1">PB745_01</strain>
        <tissue evidence="1">Gill</tissue>
    </source>
</reference>
<dbReference type="EMBL" id="JAWQEG010001746">
    <property type="protein sequence ID" value="KAK3876947.1"/>
    <property type="molecule type" value="Genomic_DNA"/>
</dbReference>
<gene>
    <name evidence="1" type="ORF">Pcinc_018298</name>
</gene>
<protein>
    <submittedName>
        <fullName evidence="1">Uncharacterized protein</fullName>
    </submittedName>
</protein>
<sequence>MLLISEDCRNTSWNSRHLLSLGAKFASPLNETMDPLLEYEELEVFEDVERERLPRIIVKYCFDLFLTLTENEFTSGFWTDVGLPDDCMEQDPATETTDPWNCSEETTIGLEQKLSHLNVPQMEDFTALLSRYPEVFRNRAYPGLYQHDNARRRCGRWTTN</sequence>
<evidence type="ECO:0000313" key="1">
    <source>
        <dbReference type="EMBL" id="KAK3876947.1"/>
    </source>
</evidence>
<dbReference type="AlphaFoldDB" id="A0AAE1FPL7"/>
<comment type="caution">
    <text evidence="1">The sequence shown here is derived from an EMBL/GenBank/DDBJ whole genome shotgun (WGS) entry which is preliminary data.</text>
</comment>
<evidence type="ECO:0000313" key="2">
    <source>
        <dbReference type="Proteomes" id="UP001286313"/>
    </source>
</evidence>
<accession>A0AAE1FPL7</accession>
<dbReference type="Proteomes" id="UP001286313">
    <property type="component" value="Unassembled WGS sequence"/>
</dbReference>
<proteinExistence type="predicted"/>
<keyword evidence="2" id="KW-1185">Reference proteome</keyword>
<organism evidence="1 2">
    <name type="scientific">Petrolisthes cinctipes</name>
    <name type="common">Flat porcelain crab</name>
    <dbReference type="NCBI Taxonomy" id="88211"/>
    <lineage>
        <taxon>Eukaryota</taxon>
        <taxon>Metazoa</taxon>
        <taxon>Ecdysozoa</taxon>
        <taxon>Arthropoda</taxon>
        <taxon>Crustacea</taxon>
        <taxon>Multicrustacea</taxon>
        <taxon>Malacostraca</taxon>
        <taxon>Eumalacostraca</taxon>
        <taxon>Eucarida</taxon>
        <taxon>Decapoda</taxon>
        <taxon>Pleocyemata</taxon>
        <taxon>Anomura</taxon>
        <taxon>Galatheoidea</taxon>
        <taxon>Porcellanidae</taxon>
        <taxon>Petrolisthes</taxon>
    </lineage>
</organism>
<name>A0AAE1FPL7_PETCI</name>